<evidence type="ECO:0000313" key="2">
    <source>
        <dbReference type="RefSeq" id="XP_071939784.1"/>
    </source>
</evidence>
<keyword evidence="1" id="KW-1185">Reference proteome</keyword>
<dbReference type="Proteomes" id="UP001652660">
    <property type="component" value="Chromosome 3e"/>
</dbReference>
<sequence>MAIAINRLESQVYEKLPSQHELNLKNVSTMTFRNGKEIQGPELVTPKDKDEEKIEKELEEEDKNRKNLVVLPDPIIEIKTNPPFFPSRLESSKKQDKEKEILEVFRKVEINIPLLDTIKQVPKYMKFLKNLCINKKKLRGHEHIVVGENVSAILQRKLPPKCENPDIFTIPCKIGHSKIKNAMLDLRASINVILKSIYDSLNLGPLKET</sequence>
<accession>A0ABM4X6X3</accession>
<dbReference type="PANTHER" id="PTHR33067:SF15">
    <property type="entry name" value="RNA-DIRECTED DNA POLYMERASE"/>
    <property type="match status" value="1"/>
</dbReference>
<protein>
    <submittedName>
        <fullName evidence="2">Uncharacterized protein</fullName>
    </submittedName>
</protein>
<gene>
    <name evidence="2" type="primary">LOC140038350</name>
</gene>
<dbReference type="PANTHER" id="PTHR33067">
    <property type="entry name" value="RNA-DIRECTED DNA POLYMERASE-RELATED"/>
    <property type="match status" value="1"/>
</dbReference>
<proteinExistence type="predicted"/>
<dbReference type="RefSeq" id="XP_071939784.1">
    <property type="nucleotide sequence ID" value="XM_072083683.1"/>
</dbReference>
<reference evidence="2" key="1">
    <citation type="submission" date="2025-08" db="UniProtKB">
        <authorList>
            <consortium name="RefSeq"/>
        </authorList>
    </citation>
    <scope>IDENTIFICATION</scope>
    <source>
        <tissue evidence="2">Leaves</tissue>
    </source>
</reference>
<name>A0ABM4X6X3_COFAR</name>
<dbReference type="Gene3D" id="2.40.70.10">
    <property type="entry name" value="Acid Proteases"/>
    <property type="match status" value="1"/>
</dbReference>
<organism evidence="1 2">
    <name type="scientific">Coffea arabica</name>
    <name type="common">Arabian coffee</name>
    <dbReference type="NCBI Taxonomy" id="13443"/>
    <lineage>
        <taxon>Eukaryota</taxon>
        <taxon>Viridiplantae</taxon>
        <taxon>Streptophyta</taxon>
        <taxon>Embryophyta</taxon>
        <taxon>Tracheophyta</taxon>
        <taxon>Spermatophyta</taxon>
        <taxon>Magnoliopsida</taxon>
        <taxon>eudicotyledons</taxon>
        <taxon>Gunneridae</taxon>
        <taxon>Pentapetalae</taxon>
        <taxon>asterids</taxon>
        <taxon>lamiids</taxon>
        <taxon>Gentianales</taxon>
        <taxon>Rubiaceae</taxon>
        <taxon>Ixoroideae</taxon>
        <taxon>Gardenieae complex</taxon>
        <taxon>Bertiereae - Coffeeae clade</taxon>
        <taxon>Coffeeae</taxon>
        <taxon>Coffea</taxon>
    </lineage>
</organism>
<dbReference type="GeneID" id="140038350"/>
<evidence type="ECO:0000313" key="1">
    <source>
        <dbReference type="Proteomes" id="UP001652660"/>
    </source>
</evidence>
<dbReference type="InterPro" id="IPR021109">
    <property type="entry name" value="Peptidase_aspartic_dom_sf"/>
</dbReference>